<dbReference type="GO" id="GO:0003824">
    <property type="term" value="F:catalytic activity"/>
    <property type="evidence" value="ECO:0007669"/>
    <property type="project" value="UniProtKB-ARBA"/>
</dbReference>
<feature type="region of interest" description="Disordered" evidence="1">
    <location>
        <begin position="1266"/>
        <end position="1291"/>
    </location>
</feature>
<evidence type="ECO:0000313" key="2">
    <source>
        <dbReference type="EMBL" id="EGI76173.1"/>
    </source>
</evidence>
<dbReference type="eggNOG" id="COG3210">
    <property type="taxonomic scope" value="Bacteria"/>
</dbReference>
<keyword evidence="3" id="KW-1185">Reference proteome</keyword>
<dbReference type="InterPro" id="IPR025157">
    <property type="entry name" value="Hemagglutinin_rpt"/>
</dbReference>
<feature type="compositionally biased region" description="Low complexity" evidence="1">
    <location>
        <begin position="1189"/>
        <end position="1206"/>
    </location>
</feature>
<accession>F3KVN4</accession>
<dbReference type="NCBIfam" id="TIGR01731">
    <property type="entry name" value="fil_hemag_20aa"/>
    <property type="match status" value="10"/>
</dbReference>
<reference evidence="2 3" key="1">
    <citation type="journal article" date="2011" name="EMBO J.">
        <title>Structural diversity of bacterial flagellar motors.</title>
        <authorList>
            <person name="Chen S."/>
            <person name="Beeby M."/>
            <person name="Murphy G.E."/>
            <person name="Leadbetter J.R."/>
            <person name="Hendrixson D.R."/>
            <person name="Briegel A."/>
            <person name="Li Z."/>
            <person name="Shi J."/>
            <person name="Tocheva E.I."/>
            <person name="Muller A."/>
            <person name="Dobro M.J."/>
            <person name="Jensen G.J."/>
        </authorList>
    </citation>
    <scope>NUCLEOTIDE SEQUENCE [LARGE SCALE GENOMIC DNA]</scope>
    <source>
        <strain evidence="2 3">ATCC 19624</strain>
    </source>
</reference>
<organism evidence="2 3">
    <name type="scientific">Hylemonella gracilis ATCC 19624</name>
    <dbReference type="NCBI Taxonomy" id="887062"/>
    <lineage>
        <taxon>Bacteria</taxon>
        <taxon>Pseudomonadati</taxon>
        <taxon>Pseudomonadota</taxon>
        <taxon>Betaproteobacteria</taxon>
        <taxon>Burkholderiales</taxon>
        <taxon>Comamonadaceae</taxon>
        <taxon>Hylemonella</taxon>
    </lineage>
</organism>
<feature type="region of interest" description="Disordered" evidence="1">
    <location>
        <begin position="1186"/>
        <end position="1206"/>
    </location>
</feature>
<dbReference type="EMBL" id="AEGR01000079">
    <property type="protein sequence ID" value="EGI76173.1"/>
    <property type="molecule type" value="Genomic_DNA"/>
</dbReference>
<feature type="region of interest" description="Disordered" evidence="1">
    <location>
        <begin position="1106"/>
        <end position="1130"/>
    </location>
</feature>
<protein>
    <submittedName>
        <fullName evidence="2">Filamentous hemagglutinin family outer membrane protein</fullName>
    </submittedName>
</protein>
<feature type="compositionally biased region" description="Low complexity" evidence="1">
    <location>
        <begin position="1531"/>
        <end position="1550"/>
    </location>
</feature>
<proteinExistence type="predicted"/>
<dbReference type="STRING" id="887062.HGR_12607"/>
<dbReference type="InterPro" id="IPR010069">
    <property type="entry name" value="CdiA_FHA1_rpt"/>
</dbReference>
<evidence type="ECO:0000313" key="3">
    <source>
        <dbReference type="Proteomes" id="UP000016368"/>
    </source>
</evidence>
<feature type="compositionally biased region" description="Polar residues" evidence="1">
    <location>
        <begin position="1282"/>
        <end position="1291"/>
    </location>
</feature>
<feature type="region of interest" description="Disordered" evidence="1">
    <location>
        <begin position="1765"/>
        <end position="1852"/>
    </location>
</feature>
<feature type="region of interest" description="Disordered" evidence="1">
    <location>
        <begin position="1025"/>
        <end position="1045"/>
    </location>
</feature>
<feature type="region of interest" description="Disordered" evidence="1">
    <location>
        <begin position="925"/>
        <end position="947"/>
    </location>
</feature>
<feature type="region of interest" description="Disordered" evidence="1">
    <location>
        <begin position="1531"/>
        <end position="1560"/>
    </location>
</feature>
<feature type="compositionally biased region" description="Low complexity" evidence="1">
    <location>
        <begin position="1034"/>
        <end position="1045"/>
    </location>
</feature>
<name>F3KVN4_9BURK</name>
<dbReference type="Proteomes" id="UP000016368">
    <property type="component" value="Unassembled WGS sequence"/>
</dbReference>
<evidence type="ECO:0000256" key="1">
    <source>
        <dbReference type="SAM" id="MobiDB-lite"/>
    </source>
</evidence>
<feature type="compositionally biased region" description="Basic and acidic residues" evidence="1">
    <location>
        <begin position="925"/>
        <end position="938"/>
    </location>
</feature>
<feature type="compositionally biased region" description="Low complexity" evidence="1">
    <location>
        <begin position="1267"/>
        <end position="1281"/>
    </location>
</feature>
<feature type="compositionally biased region" description="Polar residues" evidence="1">
    <location>
        <begin position="1117"/>
        <end position="1130"/>
    </location>
</feature>
<sequence>AKDAVIHSDTGLLNQGVVDGVSVALESQTLDNQGKLQIREAVDIAVAGAFTNSGTLQSDADMSLTAAEITNTTSGVVAAGGAAWVNSGGSLVNQGLVQGDTLDVTVQGSLRNSGRLLGDEVLTLQSESLDNQAGAVVAGKRADLRIGGALENRGVLDGSQVRIEAASVLNTQQGRIYGDALGIQASGQLVNESGSIIAARESLDLGAQQINNRSDAVLFSADTLRIGGALNANGQAQGEAKLLHNDGATIESLGAMTLTVGELRNTNADLRWEVRDGATSSHRELFTSGGTLKDGEIGWTSKRYYIVPRNSQFGDPKYEKYYDGPDPFTDGYVSSDSEGGSTRVDEVFAYQPNDPIWADMKVTAPSWPDPGPRPKPYVQSNGDDSILVYPTPEAMAAWEAQAAPWIKLNNAVQDMRATVLTQDQEYRSYRTYTETAQTVTVTQSKPGQILSGGNMTIRASVNALNQDSSILAGGSLSITGKSVTNRATEVQVNDRRSGDFIAYGVTGRECDVSGCWNEHGWKDPLPFNEPIPRTVSLTVSRYAQNTATSGSSTGLAVPAAASAKAPTSTLPALTILPPSTNAPVPGSALPPLTALPSNALFQPAKPGSGYLVETDPRFANQRQWRSSDYLLEAMGSDPTTTQKRLGDGFYEQRLVREQVAQLTGQRFLGDYSDDEAQYQALMESGATFAQAHQLVPGVTLTAAQVATLTSDIVWLVERTVTLPDGSTTLALVPQVYLAPKKGDLSEDGLLFGGSSTSVIAGRKVIIDVEEDLLNTGSIAGRQVVQISAEGINNLGGGITGGAVFLEAEEDIRNIGGSIGAQTALSLKAGGDIEIASTTTESHSESKVGRSGSATFGGQYVDRVAALYVSNPDGVLVASAGNDINLVGAILQSAGDIGLKAGNDINLETLETGSYSDVYYDKKTKSTTKVDPETGETKTRKAPAGSEVLSTENGQMTYSRNYARTSETQEVGSQISALGNIVLNAGNDIFSRAASVQAGEGKGEGVLIASAGNDITIEAGEATYSNKVGSHGKASGTLSSSSSTRMTSSSYTAAQASDWGGDEVHISADGDVTIAGSNVAGDFNVSIAAGENLSILAVETQSAQDSYSKDTKGGFSASGMSATVGNSSQSMEQRGTQTQAVGSRVGSIAGNLSLSAGNNYTQVGSSLETPKGDITVDAERIQIVEARETSSSYSHQESSSSGLSLGMSTPLMGMMQGLESSTQAIQTTDSGRMKALGAASLALQGYNQMGDKNSLAKNPEQAASVTFSLSMGSSHSESTSESQANGSSGSKLTAGGNISLNARGAGKDSDILVQGSVIDATKNISLNAEGDIALLAARNDREQHSSQDSSSSSIGVGYTMGGQNNGFGVMASFANSQMNGDGSETAYTNSVIKAGQRIQINSGGDTSLVGAVAQANQITANIGGDLTIESLQNQATYDERGSSSGGSMFIGTGTSSASASYGETRIESDYASVGQQSGFRAGDGGFQVNVKGNTELIGGAITSTDKAVDGGKNTFQTASLTLRDLENEARYSAESTSVGVGSSSSAGYGSVSDRDSSTTQSAISGIAGNQAARTGDKETGIANNFDLAEVQAELGAQVAITQAFGREATTAWGTYANTQFLEAVKNKDEESASCWGPDGSCRAAGHALIGGLSGGAGAALGAGLSSMTAPHVQAFLIQQGVPLAAAQAMTQLVAAGSGSLVGGAAGATAGLNEAANNGTLAMRAVLAGVEFGGASVARQCLASPACVEAVGATGVAALEVIVSAANQSGSNGPTMGDINPIFGGAEATLPADTYGMPPDGGDDDQRSKDDQPASEKTAKDIAKRIERDLGKDARRDFHDAKESGSGDRTLTQLKQDARDLYTQAGKDIPGWLK</sequence>
<feature type="compositionally biased region" description="Basic and acidic residues" evidence="1">
    <location>
        <begin position="1802"/>
        <end position="1844"/>
    </location>
</feature>
<comment type="caution">
    <text evidence="2">The sequence shown here is derived from an EMBL/GenBank/DDBJ whole genome shotgun (WGS) entry which is preliminary data.</text>
</comment>
<dbReference type="Pfam" id="PF13332">
    <property type="entry name" value="Fil_haemagg_2"/>
    <property type="match status" value="4"/>
</dbReference>
<feature type="non-terminal residue" evidence="2">
    <location>
        <position position="1"/>
    </location>
</feature>
<gene>
    <name evidence="2" type="ORF">HGR_12607</name>
</gene>